<name>A0A9D9DX67_9FIRM</name>
<dbReference type="AlphaFoldDB" id="A0A9D9DX67"/>
<dbReference type="Proteomes" id="UP000823611">
    <property type="component" value="Unassembled WGS sequence"/>
</dbReference>
<gene>
    <name evidence="1" type="ORF">IAC55_02175</name>
</gene>
<reference evidence="1" key="2">
    <citation type="journal article" date="2021" name="PeerJ">
        <title>Extensive microbial diversity within the chicken gut microbiome revealed by metagenomics and culture.</title>
        <authorList>
            <person name="Gilroy R."/>
            <person name="Ravi A."/>
            <person name="Getino M."/>
            <person name="Pursley I."/>
            <person name="Horton D.L."/>
            <person name="Alikhan N.F."/>
            <person name="Baker D."/>
            <person name="Gharbi K."/>
            <person name="Hall N."/>
            <person name="Watson M."/>
            <person name="Adriaenssens E.M."/>
            <person name="Foster-Nyarko E."/>
            <person name="Jarju S."/>
            <person name="Secka A."/>
            <person name="Antonio M."/>
            <person name="Oren A."/>
            <person name="Chaudhuri R.R."/>
            <person name="La Ragione R."/>
            <person name="Hildebrand F."/>
            <person name="Pallen M.J."/>
        </authorList>
    </citation>
    <scope>NUCLEOTIDE SEQUENCE</scope>
    <source>
        <strain evidence="1">F6-4510</strain>
    </source>
</reference>
<sequence>MEKNNGILIIVTDYARYIVNIKDYIIKGINNELYVCKNDTFKIAYELVEENGYRNGEKH</sequence>
<dbReference type="EMBL" id="JADIMX010000041">
    <property type="protein sequence ID" value="MBO8434116.1"/>
    <property type="molecule type" value="Genomic_DNA"/>
</dbReference>
<protein>
    <submittedName>
        <fullName evidence="1">Uncharacterized protein</fullName>
    </submittedName>
</protein>
<evidence type="ECO:0000313" key="2">
    <source>
        <dbReference type="Proteomes" id="UP000823611"/>
    </source>
</evidence>
<comment type="caution">
    <text evidence="1">The sequence shown here is derived from an EMBL/GenBank/DDBJ whole genome shotgun (WGS) entry which is preliminary data.</text>
</comment>
<reference evidence="1" key="1">
    <citation type="submission" date="2020-10" db="EMBL/GenBank/DDBJ databases">
        <authorList>
            <person name="Gilroy R."/>
        </authorList>
    </citation>
    <scope>NUCLEOTIDE SEQUENCE</scope>
    <source>
        <strain evidence="1">F6-4510</strain>
    </source>
</reference>
<proteinExistence type="predicted"/>
<accession>A0A9D9DX67</accession>
<evidence type="ECO:0000313" key="1">
    <source>
        <dbReference type="EMBL" id="MBO8434116.1"/>
    </source>
</evidence>
<organism evidence="1 2">
    <name type="scientific">Candidatus Fimicola merdigallinarum</name>
    <dbReference type="NCBI Taxonomy" id="2840819"/>
    <lineage>
        <taxon>Bacteria</taxon>
        <taxon>Bacillati</taxon>
        <taxon>Bacillota</taxon>
        <taxon>Clostridia</taxon>
        <taxon>Lachnospirales</taxon>
        <taxon>Lachnospiraceae</taxon>
        <taxon>Lachnospiraceae incertae sedis</taxon>
        <taxon>Candidatus Fimicola</taxon>
    </lineage>
</organism>